<organism evidence="1 2">
    <name type="scientific">Streptomyces sp. 900129855</name>
    <dbReference type="NCBI Taxonomy" id="3155129"/>
    <lineage>
        <taxon>Bacteria</taxon>
        <taxon>Bacillati</taxon>
        <taxon>Actinomycetota</taxon>
        <taxon>Actinomycetes</taxon>
        <taxon>Kitasatosporales</taxon>
        <taxon>Streptomycetaceae</taxon>
        <taxon>Streptomyces</taxon>
    </lineage>
</organism>
<dbReference type="Proteomes" id="UP001550739">
    <property type="component" value="Unassembled WGS sequence"/>
</dbReference>
<dbReference type="EMBL" id="JBEZVE010000019">
    <property type="protein sequence ID" value="MEU3785231.1"/>
    <property type="molecule type" value="Genomic_DNA"/>
</dbReference>
<reference evidence="1 2" key="1">
    <citation type="submission" date="2024-06" db="EMBL/GenBank/DDBJ databases">
        <title>The Natural Products Discovery Center: Release of the First 8490 Sequenced Strains for Exploring Actinobacteria Biosynthetic Diversity.</title>
        <authorList>
            <person name="Kalkreuter E."/>
            <person name="Kautsar S.A."/>
            <person name="Yang D."/>
            <person name="Bader C.D."/>
            <person name="Teijaro C.N."/>
            <person name="Fluegel L."/>
            <person name="Davis C.M."/>
            <person name="Simpson J.R."/>
            <person name="Lauterbach L."/>
            <person name="Steele A.D."/>
            <person name="Gui C."/>
            <person name="Meng S."/>
            <person name="Li G."/>
            <person name="Viehrig K."/>
            <person name="Ye F."/>
            <person name="Su P."/>
            <person name="Kiefer A.F."/>
            <person name="Nichols A."/>
            <person name="Cepeda A.J."/>
            <person name="Yan W."/>
            <person name="Fan B."/>
            <person name="Jiang Y."/>
            <person name="Adhikari A."/>
            <person name="Zheng C.-J."/>
            <person name="Schuster L."/>
            <person name="Cowan T.M."/>
            <person name="Smanski M.J."/>
            <person name="Chevrette M.G."/>
            <person name="De Carvalho L.P.S."/>
            <person name="Shen B."/>
        </authorList>
    </citation>
    <scope>NUCLEOTIDE SEQUENCE [LARGE SCALE GENOMIC DNA]</scope>
    <source>
        <strain evidence="1 2">NPDC033843</strain>
    </source>
</reference>
<sequence length="76" mass="8723">MRITLLTPEQARAVGTALHRLAAWWRHFRDQLAALAERIAETTRHVTRFAAETRARVRTDRPAWASPYGPALKGFR</sequence>
<keyword evidence="2" id="KW-1185">Reference proteome</keyword>
<dbReference type="RefSeq" id="WP_334580122.1">
    <property type="nucleotide sequence ID" value="NZ_JBEZVE010000019.1"/>
</dbReference>
<accession>A0ABV2ZRN4</accession>
<evidence type="ECO:0000313" key="1">
    <source>
        <dbReference type="EMBL" id="MEU3785231.1"/>
    </source>
</evidence>
<comment type="caution">
    <text evidence="1">The sequence shown here is derived from an EMBL/GenBank/DDBJ whole genome shotgun (WGS) entry which is preliminary data.</text>
</comment>
<name>A0ABV2ZRN4_9ACTN</name>
<protein>
    <submittedName>
        <fullName evidence="1">Uncharacterized protein</fullName>
    </submittedName>
</protein>
<evidence type="ECO:0000313" key="2">
    <source>
        <dbReference type="Proteomes" id="UP001550739"/>
    </source>
</evidence>
<proteinExistence type="predicted"/>
<gene>
    <name evidence="1" type="ORF">AB0E89_32640</name>
</gene>